<dbReference type="FunFam" id="3.30.70.1230:FF:000030">
    <property type="entry name" value="Si:ch211-215j19.12"/>
    <property type="match status" value="1"/>
</dbReference>
<dbReference type="InterPro" id="IPR050401">
    <property type="entry name" value="Cyclic_nucleotide_synthase"/>
</dbReference>
<dbReference type="CDD" id="cd06352">
    <property type="entry name" value="PBP1_NPR_GC-like"/>
    <property type="match status" value="1"/>
</dbReference>
<dbReference type="GO" id="GO:0016829">
    <property type="term" value="F:lyase activity"/>
    <property type="evidence" value="ECO:0007669"/>
    <property type="project" value="UniProtKB-KW"/>
</dbReference>
<dbReference type="Pfam" id="PF00211">
    <property type="entry name" value="Guanylate_cyc"/>
    <property type="match status" value="1"/>
</dbReference>
<comment type="caution">
    <text evidence="10">The sequence shown here is derived from an EMBL/GenBank/DDBJ whole genome shotgun (WGS) entry which is preliminary data.</text>
</comment>
<proteinExistence type="predicted"/>
<feature type="domain" description="Guanylate cyclase" evidence="9">
    <location>
        <begin position="731"/>
        <end position="863"/>
    </location>
</feature>
<keyword evidence="7" id="KW-0175">Coiled coil</keyword>
<feature type="transmembrane region" description="Helical" evidence="8">
    <location>
        <begin position="6"/>
        <end position="27"/>
    </location>
</feature>
<dbReference type="Gene3D" id="1.10.510.10">
    <property type="entry name" value="Transferase(Phosphotransferase) domain 1"/>
    <property type="match status" value="1"/>
</dbReference>
<dbReference type="CDD" id="cd07302">
    <property type="entry name" value="CHD"/>
    <property type="match status" value="1"/>
</dbReference>
<keyword evidence="6" id="KW-0456">Lyase</keyword>
<dbReference type="Proteomes" id="UP001519460">
    <property type="component" value="Unassembled WGS sequence"/>
</dbReference>
<keyword evidence="2 8" id="KW-0812">Transmembrane</keyword>
<dbReference type="PANTHER" id="PTHR11920">
    <property type="entry name" value="GUANYLYL CYCLASE"/>
    <property type="match status" value="1"/>
</dbReference>
<dbReference type="InterPro" id="IPR029787">
    <property type="entry name" value="Nucleotide_cyclase"/>
</dbReference>
<keyword evidence="4 8" id="KW-1133">Transmembrane helix</keyword>
<dbReference type="InterPro" id="IPR011009">
    <property type="entry name" value="Kinase-like_dom_sf"/>
</dbReference>
<name>A0ABD0JVV2_9CAEN</name>
<dbReference type="InterPro" id="IPR020635">
    <property type="entry name" value="Tyr_kinase_cat_dom"/>
</dbReference>
<organism evidence="10 11">
    <name type="scientific">Batillaria attramentaria</name>
    <dbReference type="NCBI Taxonomy" id="370345"/>
    <lineage>
        <taxon>Eukaryota</taxon>
        <taxon>Metazoa</taxon>
        <taxon>Spiralia</taxon>
        <taxon>Lophotrochozoa</taxon>
        <taxon>Mollusca</taxon>
        <taxon>Gastropoda</taxon>
        <taxon>Caenogastropoda</taxon>
        <taxon>Sorbeoconcha</taxon>
        <taxon>Cerithioidea</taxon>
        <taxon>Batillariidae</taxon>
        <taxon>Batillaria</taxon>
    </lineage>
</organism>
<dbReference type="InterPro" id="IPR001054">
    <property type="entry name" value="A/G_cyclase"/>
</dbReference>
<accession>A0ABD0JVV2</accession>
<gene>
    <name evidence="10" type="ORF">BaRGS_00029945</name>
</gene>
<evidence type="ECO:0000259" key="9">
    <source>
        <dbReference type="PROSITE" id="PS50125"/>
    </source>
</evidence>
<dbReference type="Pfam" id="PF01094">
    <property type="entry name" value="ANF_receptor"/>
    <property type="match status" value="1"/>
</dbReference>
<sequence length="933" mass="104843">LPWYGYVTLVLPSYGYVTLVLPSYGYVTLVLPSYGYVTLVLPSYGYVTLVLPWYGGACDDVCNIIGGLVGFVHLPMISYGCSSDSLSDRSQYTTFLRTSSNFSHMELLLEEYLKSHQWKRVTFVHLNDTYSWLDTADVFYVRQLTIRDKTTLNDDLLKEAEHTRIFVICAYELSVVDFMERAVALGLDNGQYAFITLDFSNTYKINSNWTSNPALNGLVDIVIDVSPDRDIYRQFLQDLGIHWALLSDAIALYARAVCQCLDSGEDPNSTLCLTKHLYDVTFEGVTGSVVIEPGGNRVATLKLYNIQNGLYVPIGNFSSTQGLKLFSKAVWPGGHDVAPLGRPDCGWNGEECDEPDGMVAVYVLSGIIVGVTAVVCLYSSIKRRSTRRRVLASQWKIPYSDLVRPNLTSDGISTSWCSLDDIERGPSRCGSNDSMTITVEQRPNLYYYSGQVVYAKPIKKHYVAQSKHLTKEINDIRQLEHRNINQLLGACVEVNRILLITSYNSRGSLFDFLHPDIDHRPKLDVTFITSFASDIVKVGDFHMDYFREGEKDDEHSDDFLRPVLDKIRNRDPTPGKLTRPILVPQVESAGASPALHNRHVSLRNSAFLESDQHLLRPHNGTDNQLNAIPQLEDLVSLSWSEDPLLRPNFPYLLSRIKQFGKNNIVENLIHMLTKANENLEKRVEKKTHELKAERDKMKDLLHEMLPKTVAEQLVSLGGNTRPPPESFDCVTILFADVVGFTNLSNKLQPEEVFDLLNRVYQHFDAITRAHHVYKVETVGDAYMVASGLPDRHENHAEEIATLSLDILSQLRPSVFQLPQLKQGQPLQLRIGIHSGPVVAGIVGLKMPHYCVCGDTVNTASRLESSCMALRIHVSGSTAELLKRSGGYKLEKRGEVEMKGLAKMTTYWLWGKEGFDCPLPDISLAAPLSEHHFK</sequence>
<keyword evidence="11" id="KW-1185">Reference proteome</keyword>
<dbReference type="Gene3D" id="3.40.50.2300">
    <property type="match status" value="2"/>
</dbReference>
<dbReference type="SMART" id="SM00219">
    <property type="entry name" value="TyrKc"/>
    <property type="match status" value="1"/>
</dbReference>
<reference evidence="10 11" key="1">
    <citation type="journal article" date="2023" name="Sci. Data">
        <title>Genome assembly of the Korean intertidal mud-creeper Batillaria attramentaria.</title>
        <authorList>
            <person name="Patra A.K."/>
            <person name="Ho P.T."/>
            <person name="Jun S."/>
            <person name="Lee S.J."/>
            <person name="Kim Y."/>
            <person name="Won Y.J."/>
        </authorList>
    </citation>
    <scope>NUCLEOTIDE SEQUENCE [LARGE SCALE GENOMIC DNA]</scope>
    <source>
        <strain evidence="10">Wonlab-2016</strain>
    </source>
</reference>
<dbReference type="Gene3D" id="3.30.70.1230">
    <property type="entry name" value="Nucleotide cyclase"/>
    <property type="match status" value="1"/>
</dbReference>
<dbReference type="PROSITE" id="PS50125">
    <property type="entry name" value="GUANYLATE_CYCLASE_2"/>
    <property type="match status" value="1"/>
</dbReference>
<dbReference type="InterPro" id="IPR028082">
    <property type="entry name" value="Peripla_BP_I"/>
</dbReference>
<evidence type="ECO:0000313" key="10">
    <source>
        <dbReference type="EMBL" id="KAK7478846.1"/>
    </source>
</evidence>
<feature type="transmembrane region" description="Helical" evidence="8">
    <location>
        <begin position="34"/>
        <end position="54"/>
    </location>
</feature>
<dbReference type="PANTHER" id="PTHR11920:SF335">
    <property type="entry name" value="GUANYLATE CYCLASE"/>
    <property type="match status" value="1"/>
</dbReference>
<keyword evidence="5 8" id="KW-0472">Membrane</keyword>
<dbReference type="Gene3D" id="6.10.250.780">
    <property type="match status" value="1"/>
</dbReference>
<dbReference type="InterPro" id="IPR001245">
    <property type="entry name" value="Ser-Thr/Tyr_kinase_cat_dom"/>
</dbReference>
<dbReference type="AlphaFoldDB" id="A0ABD0JVV2"/>
<dbReference type="SUPFAM" id="SSF56112">
    <property type="entry name" value="Protein kinase-like (PK-like)"/>
    <property type="match status" value="1"/>
</dbReference>
<dbReference type="InterPro" id="IPR001828">
    <property type="entry name" value="ANF_lig-bd_rcpt"/>
</dbReference>
<protein>
    <recommendedName>
        <fullName evidence="9">Guanylate cyclase domain-containing protein</fullName>
    </recommendedName>
</protein>
<comment type="subcellular location">
    <subcellularLocation>
        <location evidence="1">Membrane</location>
        <topology evidence="1">Single-pass membrane protein</topology>
    </subcellularLocation>
</comment>
<evidence type="ECO:0000256" key="8">
    <source>
        <dbReference type="SAM" id="Phobius"/>
    </source>
</evidence>
<evidence type="ECO:0000256" key="2">
    <source>
        <dbReference type="ARBA" id="ARBA00022692"/>
    </source>
</evidence>
<evidence type="ECO:0000256" key="6">
    <source>
        <dbReference type="ARBA" id="ARBA00023239"/>
    </source>
</evidence>
<dbReference type="SUPFAM" id="SSF53822">
    <property type="entry name" value="Periplasmic binding protein-like I"/>
    <property type="match status" value="1"/>
</dbReference>
<evidence type="ECO:0000313" key="11">
    <source>
        <dbReference type="Proteomes" id="UP001519460"/>
    </source>
</evidence>
<keyword evidence="3" id="KW-0547">Nucleotide-binding</keyword>
<dbReference type="Pfam" id="PF07714">
    <property type="entry name" value="PK_Tyr_Ser-Thr"/>
    <property type="match status" value="1"/>
</dbReference>
<evidence type="ECO:0000256" key="5">
    <source>
        <dbReference type="ARBA" id="ARBA00023136"/>
    </source>
</evidence>
<evidence type="ECO:0000256" key="4">
    <source>
        <dbReference type="ARBA" id="ARBA00022989"/>
    </source>
</evidence>
<evidence type="ECO:0000256" key="7">
    <source>
        <dbReference type="SAM" id="Coils"/>
    </source>
</evidence>
<dbReference type="EMBL" id="JACVVK020000316">
    <property type="protein sequence ID" value="KAK7478846.1"/>
    <property type="molecule type" value="Genomic_DNA"/>
</dbReference>
<dbReference type="GO" id="GO:0016020">
    <property type="term" value="C:membrane"/>
    <property type="evidence" value="ECO:0007669"/>
    <property type="project" value="UniProtKB-SubCell"/>
</dbReference>
<feature type="non-terminal residue" evidence="10">
    <location>
        <position position="1"/>
    </location>
</feature>
<dbReference type="GO" id="GO:0000166">
    <property type="term" value="F:nucleotide binding"/>
    <property type="evidence" value="ECO:0007669"/>
    <property type="project" value="UniProtKB-KW"/>
</dbReference>
<dbReference type="SUPFAM" id="SSF55073">
    <property type="entry name" value="Nucleotide cyclase"/>
    <property type="match status" value="1"/>
</dbReference>
<dbReference type="SMART" id="SM00044">
    <property type="entry name" value="CYCc"/>
    <property type="match status" value="1"/>
</dbReference>
<evidence type="ECO:0000256" key="1">
    <source>
        <dbReference type="ARBA" id="ARBA00004167"/>
    </source>
</evidence>
<feature type="coiled-coil region" evidence="7">
    <location>
        <begin position="662"/>
        <end position="703"/>
    </location>
</feature>
<feature type="transmembrane region" description="Helical" evidence="8">
    <location>
        <begin position="359"/>
        <end position="381"/>
    </location>
</feature>
<evidence type="ECO:0000256" key="3">
    <source>
        <dbReference type="ARBA" id="ARBA00022741"/>
    </source>
</evidence>